<sequence>MEAIARVRSANFSESQKQSLRKYYENLKKSIRKRAAKDRSEIYATGGGKADGYITKDDDLLLSLINKKTIYGLENPWDSDRLESTMTYNQDHIYTKTWTSANKENEIEMKTTNATEATDDCENCYIEPLGADEDHNMQTAETVENRWKKYKPSDLKKPTTPSLRLHQNKKAESAKSDSTRRRPAPVRAFTSSVLGEKYKMLVEKKLEYMDCLKKEHELRCEALQLDIEIKKKQLQIL</sequence>
<dbReference type="Proteomes" id="UP001458880">
    <property type="component" value="Unassembled WGS sequence"/>
</dbReference>
<dbReference type="EMBL" id="JASPKY010000554">
    <property type="protein sequence ID" value="KAK9693064.1"/>
    <property type="molecule type" value="Genomic_DNA"/>
</dbReference>
<proteinExistence type="predicted"/>
<evidence type="ECO:0000256" key="1">
    <source>
        <dbReference type="SAM" id="MobiDB-lite"/>
    </source>
</evidence>
<comment type="caution">
    <text evidence="2">The sequence shown here is derived from an EMBL/GenBank/DDBJ whole genome shotgun (WGS) entry which is preliminary data.</text>
</comment>
<protein>
    <submittedName>
        <fullName evidence="2">Uncharacterized protein</fullName>
    </submittedName>
</protein>
<accession>A0AAW1ITN0</accession>
<feature type="compositionally biased region" description="Basic and acidic residues" evidence="1">
    <location>
        <begin position="169"/>
        <end position="180"/>
    </location>
</feature>
<gene>
    <name evidence="2" type="ORF">QE152_g34448</name>
</gene>
<reference evidence="2 3" key="1">
    <citation type="journal article" date="2024" name="BMC Genomics">
        <title>De novo assembly and annotation of Popillia japonica's genome with initial clues to its potential as an invasive pest.</title>
        <authorList>
            <person name="Cucini C."/>
            <person name="Boschi S."/>
            <person name="Funari R."/>
            <person name="Cardaioli E."/>
            <person name="Iannotti N."/>
            <person name="Marturano G."/>
            <person name="Paoli F."/>
            <person name="Bruttini M."/>
            <person name="Carapelli A."/>
            <person name="Frati F."/>
            <person name="Nardi F."/>
        </authorList>
    </citation>
    <scope>NUCLEOTIDE SEQUENCE [LARGE SCALE GENOMIC DNA]</scope>
    <source>
        <strain evidence="2">DMR45628</strain>
    </source>
</reference>
<feature type="compositionally biased region" description="Basic and acidic residues" evidence="1">
    <location>
        <begin position="144"/>
        <end position="157"/>
    </location>
</feature>
<feature type="region of interest" description="Disordered" evidence="1">
    <location>
        <begin position="144"/>
        <end position="184"/>
    </location>
</feature>
<dbReference type="AlphaFoldDB" id="A0AAW1ITN0"/>
<evidence type="ECO:0000313" key="3">
    <source>
        <dbReference type="Proteomes" id="UP001458880"/>
    </source>
</evidence>
<evidence type="ECO:0000313" key="2">
    <source>
        <dbReference type="EMBL" id="KAK9693064.1"/>
    </source>
</evidence>
<name>A0AAW1ITN0_POPJA</name>
<keyword evidence="3" id="KW-1185">Reference proteome</keyword>
<organism evidence="2 3">
    <name type="scientific">Popillia japonica</name>
    <name type="common">Japanese beetle</name>
    <dbReference type="NCBI Taxonomy" id="7064"/>
    <lineage>
        <taxon>Eukaryota</taxon>
        <taxon>Metazoa</taxon>
        <taxon>Ecdysozoa</taxon>
        <taxon>Arthropoda</taxon>
        <taxon>Hexapoda</taxon>
        <taxon>Insecta</taxon>
        <taxon>Pterygota</taxon>
        <taxon>Neoptera</taxon>
        <taxon>Endopterygota</taxon>
        <taxon>Coleoptera</taxon>
        <taxon>Polyphaga</taxon>
        <taxon>Scarabaeiformia</taxon>
        <taxon>Scarabaeidae</taxon>
        <taxon>Rutelinae</taxon>
        <taxon>Popillia</taxon>
    </lineage>
</organism>